<reference evidence="3" key="1">
    <citation type="submission" date="2003-08" db="EMBL/GenBank/DDBJ databases">
        <authorList>
            <person name="Birren B."/>
            <person name="Nusbaum C."/>
            <person name="Abebe A."/>
            <person name="Abouelleil A."/>
            <person name="Adekoya E."/>
            <person name="Ait-zahra M."/>
            <person name="Allen N."/>
            <person name="Allen T."/>
            <person name="An P."/>
            <person name="Anderson M."/>
            <person name="Anderson S."/>
            <person name="Arachchi H."/>
            <person name="Armbruster J."/>
            <person name="Bachantsang P."/>
            <person name="Baldwin J."/>
            <person name="Barry A."/>
            <person name="Bayul T."/>
            <person name="Blitshsteyn B."/>
            <person name="Bloom T."/>
            <person name="Blye J."/>
            <person name="Boguslavskiy L."/>
            <person name="Borowsky M."/>
            <person name="Boukhgalter B."/>
            <person name="Brunache A."/>
            <person name="Butler J."/>
            <person name="Calixte N."/>
            <person name="Calvo S."/>
            <person name="Camarata J."/>
            <person name="Campo K."/>
            <person name="Chang J."/>
            <person name="Cheshatsang Y."/>
            <person name="Citroen M."/>
            <person name="Collymore A."/>
            <person name="Considine T."/>
            <person name="Cook A."/>
            <person name="Cooke P."/>
            <person name="Corum B."/>
            <person name="Cuomo C."/>
            <person name="David R."/>
            <person name="Dawoe T."/>
            <person name="Degray S."/>
            <person name="Dodge S."/>
            <person name="Dooley K."/>
            <person name="Dorje P."/>
            <person name="Dorjee K."/>
            <person name="Dorris L."/>
            <person name="Duffey N."/>
            <person name="Dupes A."/>
            <person name="Elkins T."/>
            <person name="Engels R."/>
            <person name="Erickson J."/>
            <person name="Farina A."/>
            <person name="Faro S."/>
            <person name="Ferreira P."/>
            <person name="Fischer H."/>
            <person name="Fitzgerald M."/>
            <person name="Foley K."/>
            <person name="Gage D."/>
            <person name="Galagan J."/>
            <person name="Gearin G."/>
            <person name="Gnerre S."/>
            <person name="Gnirke A."/>
            <person name="Goyette A."/>
            <person name="Graham J."/>
            <person name="Grandbois E."/>
            <person name="Gyaltsen K."/>
            <person name="Hafez N."/>
            <person name="Hagopian D."/>
            <person name="Hagos B."/>
            <person name="Hall J."/>
            <person name="Hatcher B."/>
            <person name="Heller A."/>
            <person name="Higgins H."/>
            <person name="Honan T."/>
            <person name="Horn A."/>
            <person name="Houde N."/>
            <person name="Hughes L."/>
            <person name="Hulme W."/>
            <person name="Husby E."/>
            <person name="Iliev I."/>
            <person name="Jaffe D."/>
            <person name="Jones C."/>
            <person name="Kamal M."/>
            <person name="Kamat A."/>
            <person name="Kamvysselis M."/>
            <person name="Karlsson E."/>
            <person name="Kells C."/>
            <person name="Kieu A."/>
            <person name="Kisner P."/>
            <person name="Kodira C."/>
            <person name="Kulbokas E."/>
            <person name="Labutti K."/>
            <person name="Lama D."/>
            <person name="Landers T."/>
            <person name="Leger J."/>
            <person name="Levine S."/>
            <person name="Lewis D."/>
            <person name="Lewis T."/>
            <person name="Lindblad-toh K."/>
            <person name="Liu X."/>
            <person name="Lokyitsang T."/>
            <person name="Lokyitsang Y."/>
            <person name="Lucien O."/>
            <person name="Lui A."/>
            <person name="Ma L.J."/>
            <person name="Mabbitt R."/>
            <person name="Macdonald J."/>
            <person name="Maclean C."/>
            <person name="Major J."/>
            <person name="Manning J."/>
            <person name="Marabella R."/>
            <person name="Maru K."/>
            <person name="Matthews C."/>
            <person name="Mauceli E."/>
            <person name="Mccarthy M."/>
            <person name="Mcdonough S."/>
            <person name="Mcghee T."/>
            <person name="Meldrim J."/>
            <person name="Meneus L."/>
            <person name="Mesirov J."/>
            <person name="Mihalev A."/>
            <person name="Mihova T."/>
            <person name="Mikkelsen T."/>
            <person name="Mlenga V."/>
            <person name="Moru K."/>
            <person name="Mozes J."/>
            <person name="Mulrain L."/>
            <person name="Munson G."/>
            <person name="Naylor J."/>
            <person name="Newes C."/>
            <person name="Nguyen C."/>
            <person name="Nguyen N."/>
            <person name="Nguyen T."/>
            <person name="Nicol R."/>
            <person name="Nielsen C."/>
            <person name="Nizzari M."/>
            <person name="Norbu C."/>
            <person name="Norbu N."/>
            <person name="O'donnell P."/>
            <person name="Okoawo O."/>
            <person name="O'leary S."/>
            <person name="Omotosho B."/>
            <person name="O'neill K."/>
            <person name="Osman S."/>
            <person name="Parker S."/>
            <person name="Perrin D."/>
            <person name="Phunkhang P."/>
            <person name="Piqani B."/>
            <person name="Purcell S."/>
            <person name="Rachupka T."/>
            <person name="Ramasamy U."/>
            <person name="Rameau R."/>
            <person name="Ray V."/>
            <person name="Raymond C."/>
            <person name="Retta R."/>
            <person name="Richardson S."/>
            <person name="Rise C."/>
            <person name="Rodriguez J."/>
            <person name="Rogers J."/>
            <person name="Rogov P."/>
            <person name="Rutman M."/>
            <person name="Schupbach R."/>
            <person name="Seaman C."/>
            <person name="Settipalli S."/>
            <person name="Sharpe T."/>
            <person name="Sheridan J."/>
            <person name="Sherpa N."/>
            <person name="Shi J."/>
            <person name="Smirnov S."/>
            <person name="Smith C."/>
            <person name="Sougnez C."/>
            <person name="Spencer B."/>
            <person name="Stalker J."/>
            <person name="Stange-thomann N."/>
            <person name="Stavropoulos S."/>
            <person name="Stetson K."/>
            <person name="Stone C."/>
            <person name="Stone S."/>
            <person name="Stubbs M."/>
            <person name="Talamas J."/>
            <person name="Tchuinga P."/>
            <person name="Tenzing P."/>
            <person name="Tesfaye S."/>
            <person name="Theodore J."/>
            <person name="Thoulutsang Y."/>
            <person name="Topham K."/>
            <person name="Towey S."/>
            <person name="Tsamla T."/>
            <person name="Tsomo N."/>
            <person name="Vallee D."/>
            <person name="Vassiliev H."/>
            <person name="Venkataraman V."/>
            <person name="Vinson J."/>
            <person name="Vo A."/>
            <person name="Wade C."/>
            <person name="Wang S."/>
            <person name="Wangchuk T."/>
            <person name="Wangdi T."/>
            <person name="Whittaker C."/>
            <person name="Wilkinson J."/>
            <person name="Wu Y."/>
            <person name="Wyman D."/>
            <person name="Yadav S."/>
            <person name="Yang S."/>
            <person name="Yang X."/>
            <person name="Yeager S."/>
            <person name="Yee E."/>
            <person name="Young G."/>
            <person name="Zainoun J."/>
            <person name="Zembeck L."/>
            <person name="Zimmer A."/>
            <person name="Zody M."/>
            <person name="Lander E."/>
        </authorList>
    </citation>
    <scope>NUCLEOTIDE SEQUENCE [LARGE SCALE GENOMIC DNA]</scope>
</reference>
<evidence type="ECO:0000313" key="3">
    <source>
        <dbReference type="Proteomes" id="UP000007875"/>
    </source>
</evidence>
<sequence length="50" mass="5274">KEGTGQYAPYSRPRNDQGLNKPPQNYYSAAPNPGFHTSSPPGAPNTSPAS</sequence>
<dbReference type="Ensembl" id="ENSCSAVT00000005310.1">
    <property type="protein sequence ID" value="ENSCSAVP00000005239.1"/>
    <property type="gene ID" value="ENSCSAVG00000003119.1"/>
</dbReference>
<keyword evidence="3" id="KW-1185">Reference proteome</keyword>
<proteinExistence type="predicted"/>
<reference evidence="2" key="3">
    <citation type="submission" date="2025-09" db="UniProtKB">
        <authorList>
            <consortium name="Ensembl"/>
        </authorList>
    </citation>
    <scope>IDENTIFICATION</scope>
</reference>
<organism evidence="2 3">
    <name type="scientific">Ciona savignyi</name>
    <name type="common">Pacific transparent sea squirt</name>
    <dbReference type="NCBI Taxonomy" id="51511"/>
    <lineage>
        <taxon>Eukaryota</taxon>
        <taxon>Metazoa</taxon>
        <taxon>Chordata</taxon>
        <taxon>Tunicata</taxon>
        <taxon>Ascidiacea</taxon>
        <taxon>Phlebobranchia</taxon>
        <taxon>Cionidae</taxon>
        <taxon>Ciona</taxon>
    </lineage>
</organism>
<feature type="compositionally biased region" description="Polar residues" evidence="1">
    <location>
        <begin position="35"/>
        <end position="50"/>
    </location>
</feature>
<reference evidence="2" key="2">
    <citation type="submission" date="2025-08" db="UniProtKB">
        <authorList>
            <consortium name="Ensembl"/>
        </authorList>
    </citation>
    <scope>IDENTIFICATION</scope>
</reference>
<name>H2YIU0_CIOSA</name>
<accession>H2YIU0</accession>
<protein>
    <submittedName>
        <fullName evidence="2">Uncharacterized protein</fullName>
    </submittedName>
</protein>
<evidence type="ECO:0000256" key="1">
    <source>
        <dbReference type="SAM" id="MobiDB-lite"/>
    </source>
</evidence>
<feature type="region of interest" description="Disordered" evidence="1">
    <location>
        <begin position="1"/>
        <end position="50"/>
    </location>
</feature>
<dbReference type="InParanoid" id="H2YIU0"/>
<dbReference type="HOGENOM" id="CLU_3129388_0_0_1"/>
<dbReference type="AlphaFoldDB" id="H2YIU0"/>
<evidence type="ECO:0000313" key="2">
    <source>
        <dbReference type="Ensembl" id="ENSCSAVP00000005239.1"/>
    </source>
</evidence>
<dbReference type="Proteomes" id="UP000007875">
    <property type="component" value="Unassembled WGS sequence"/>
</dbReference>